<dbReference type="Proteomes" id="UP001142592">
    <property type="component" value="Unassembled WGS sequence"/>
</dbReference>
<evidence type="ECO:0000256" key="12">
    <source>
        <dbReference type="SAM" id="SignalP"/>
    </source>
</evidence>
<dbReference type="Pfam" id="PF00593">
    <property type="entry name" value="TonB_dep_Rec_b-barrel"/>
    <property type="match status" value="1"/>
</dbReference>
<name>A0A9X3D9M6_9SPHI</name>
<reference evidence="15" key="1">
    <citation type="submission" date="2022-11" db="EMBL/GenBank/DDBJ databases">
        <authorList>
            <person name="Graham C."/>
            <person name="Newman J.D."/>
        </authorList>
    </citation>
    <scope>NUCLEOTIDE SEQUENCE</scope>
    <source>
        <strain evidence="15">DSM 19486</strain>
    </source>
</reference>
<dbReference type="GO" id="GO:0044718">
    <property type="term" value="P:siderophore transmembrane transport"/>
    <property type="evidence" value="ECO:0007669"/>
    <property type="project" value="TreeGrafter"/>
</dbReference>
<evidence type="ECO:0000256" key="2">
    <source>
        <dbReference type="ARBA" id="ARBA00022448"/>
    </source>
</evidence>
<dbReference type="InterPro" id="IPR039426">
    <property type="entry name" value="TonB-dep_rcpt-like"/>
</dbReference>
<dbReference type="InterPro" id="IPR008969">
    <property type="entry name" value="CarboxyPept-like_regulatory"/>
</dbReference>
<evidence type="ECO:0000256" key="1">
    <source>
        <dbReference type="ARBA" id="ARBA00004571"/>
    </source>
</evidence>
<comment type="caution">
    <text evidence="15">The sequence shown here is derived from an EMBL/GenBank/DDBJ whole genome shotgun (WGS) entry which is preliminary data.</text>
</comment>
<accession>A0A9X3D9M6</accession>
<dbReference type="AlphaFoldDB" id="A0A9X3D9M6"/>
<protein>
    <submittedName>
        <fullName evidence="15">TonB-dependent receptor</fullName>
    </submittedName>
</protein>
<evidence type="ECO:0000313" key="15">
    <source>
        <dbReference type="EMBL" id="MCX3263584.1"/>
    </source>
</evidence>
<proteinExistence type="inferred from homology"/>
<feature type="domain" description="TonB-dependent receptor-like beta-barrel" evidence="13">
    <location>
        <begin position="478"/>
        <end position="951"/>
    </location>
</feature>
<evidence type="ECO:0000256" key="4">
    <source>
        <dbReference type="ARBA" id="ARBA00022692"/>
    </source>
</evidence>
<feature type="chain" id="PRO_5040791468" evidence="12">
    <location>
        <begin position="25"/>
        <end position="977"/>
    </location>
</feature>
<evidence type="ECO:0000256" key="8">
    <source>
        <dbReference type="ARBA" id="ARBA00023170"/>
    </source>
</evidence>
<dbReference type="SUPFAM" id="SSF56935">
    <property type="entry name" value="Porins"/>
    <property type="match status" value="1"/>
</dbReference>
<dbReference type="InterPro" id="IPR037066">
    <property type="entry name" value="Plug_dom_sf"/>
</dbReference>
<gene>
    <name evidence="15" type="ORF">OQZ29_02450</name>
</gene>
<dbReference type="PROSITE" id="PS52016">
    <property type="entry name" value="TONB_DEPENDENT_REC_3"/>
    <property type="match status" value="1"/>
</dbReference>
<keyword evidence="4 10" id="KW-0812">Transmembrane</keyword>
<keyword evidence="6 11" id="KW-0798">TonB box</keyword>
<sequence>MRRNFTQILYVLFLVFALNIAAQAQNITVSGTVKDKQSKEGLAGVSVTIKGQTGGTASSGDGSFSFTTNAKVPFTLVASYVGYGTVERQVTGNTAGINIELETAVTLGGDVVVSASRTPERILESPVSIERMSAASIREIAAPSFYDALNNMKGVESSMQSLTFKSINTRGFNSNGNTRFNQYIDGMDNQAPGLNFSVGNIVGITELDVDNVELLPGASSALYGAGGINGTLLMTSKDPFKYQGASFQYKTGINHVNDDNSSVQPFNQLDVRVAKSWNNKFGVKAAFSFLQAKDWMGTNYSNFDRNARMFKSGDRNSDTNYDGINVYGDEVSQNMRNVALSVQNATISGINAGSGGAIPNIKALMDGAFGAAIPNAAQQAGFLAGLPAALRPAVQNYLPFYVGLKANLIPDQNVSRTGYNERDLVDYDTKSLKASGAVYYNITNTVQAVAQANWGTGTSVYTGSDRYSLRNFNIGQYKLEVKGQDFSIKGYTTQERSGDSYISSILGSYINEVSKPSTTWFPQYIGNYVGARAAGQSDAAAHVTARGVANQGRFEPGSPQFATSMNNIMNTTISATAINSANPSQSVYGAKFDDKTNLYHYEGMYNFTNAFNNVVEFQVGASYRLYDLNSAGTIFNDLNNSIDINEYGAFGQIGKKFFNDKVKFTFAGRYDKSMNFEGRFTPRITGVFTVAKNNNIRASYQTGYRNPTTQNQYIDLSVGGGSQRLIGGLPEIIFGKYNLNGNKAFTDVSYRAFLASAATGTPNPTLLQQYTFDDRGVRPESVQSYELGYKGLILPNLLVDAYGYYNIYKDFITAVDVYQNVGTLAAPTFVKFGVPVNAAGEVSSYGAALGLDYLVGNYNISGNVSYNQIGDLPANYINDFNTPKVRFNLGFGNKEIIKNVGYNLSYRWQDKFYWNSSFASGEVPAYSSLDAQVSFKIPSVKSSIKLGGSNVMNKYYITSYGNPAAGAIYYLAFSYNP</sequence>
<evidence type="ECO:0000313" key="16">
    <source>
        <dbReference type="Proteomes" id="UP001142592"/>
    </source>
</evidence>
<evidence type="ECO:0000256" key="6">
    <source>
        <dbReference type="ARBA" id="ARBA00023077"/>
    </source>
</evidence>
<keyword evidence="7 10" id="KW-0472">Membrane</keyword>
<dbReference type="Pfam" id="PF07715">
    <property type="entry name" value="Plug"/>
    <property type="match status" value="1"/>
</dbReference>
<dbReference type="RefSeq" id="WP_010599994.1">
    <property type="nucleotide sequence ID" value="NZ_JAPJUH010000001.1"/>
</dbReference>
<dbReference type="Gene3D" id="2.170.130.10">
    <property type="entry name" value="TonB-dependent receptor, plug domain"/>
    <property type="match status" value="1"/>
</dbReference>
<keyword evidence="16" id="KW-1185">Reference proteome</keyword>
<dbReference type="SUPFAM" id="SSF49464">
    <property type="entry name" value="Carboxypeptidase regulatory domain-like"/>
    <property type="match status" value="1"/>
</dbReference>
<dbReference type="InterPro" id="IPR012910">
    <property type="entry name" value="Plug_dom"/>
</dbReference>
<dbReference type="PANTHER" id="PTHR30069">
    <property type="entry name" value="TONB-DEPENDENT OUTER MEMBRANE RECEPTOR"/>
    <property type="match status" value="1"/>
</dbReference>
<evidence type="ECO:0000259" key="13">
    <source>
        <dbReference type="Pfam" id="PF00593"/>
    </source>
</evidence>
<evidence type="ECO:0000256" key="11">
    <source>
        <dbReference type="RuleBase" id="RU003357"/>
    </source>
</evidence>
<dbReference type="GO" id="GO:0009279">
    <property type="term" value="C:cell outer membrane"/>
    <property type="evidence" value="ECO:0007669"/>
    <property type="project" value="UniProtKB-SubCell"/>
</dbReference>
<evidence type="ECO:0000256" key="5">
    <source>
        <dbReference type="ARBA" id="ARBA00022729"/>
    </source>
</evidence>
<comment type="similarity">
    <text evidence="10 11">Belongs to the TonB-dependent receptor family.</text>
</comment>
<organism evidence="15 16">
    <name type="scientific">Pedobacter agri</name>
    <dbReference type="NCBI Taxonomy" id="454586"/>
    <lineage>
        <taxon>Bacteria</taxon>
        <taxon>Pseudomonadati</taxon>
        <taxon>Bacteroidota</taxon>
        <taxon>Sphingobacteriia</taxon>
        <taxon>Sphingobacteriales</taxon>
        <taxon>Sphingobacteriaceae</taxon>
        <taxon>Pedobacter</taxon>
    </lineage>
</organism>
<dbReference type="InterPro" id="IPR000531">
    <property type="entry name" value="Beta-barrel_TonB"/>
</dbReference>
<dbReference type="Gene3D" id="2.40.170.20">
    <property type="entry name" value="TonB-dependent receptor, beta-barrel domain"/>
    <property type="match status" value="1"/>
</dbReference>
<keyword evidence="9 10" id="KW-0998">Cell outer membrane</keyword>
<keyword evidence="2 10" id="KW-0813">Transport</keyword>
<evidence type="ECO:0000256" key="9">
    <source>
        <dbReference type="ARBA" id="ARBA00023237"/>
    </source>
</evidence>
<dbReference type="InterPro" id="IPR036942">
    <property type="entry name" value="Beta-barrel_TonB_sf"/>
</dbReference>
<dbReference type="Gene3D" id="2.60.40.1120">
    <property type="entry name" value="Carboxypeptidase-like, regulatory domain"/>
    <property type="match status" value="1"/>
</dbReference>
<keyword evidence="3 10" id="KW-1134">Transmembrane beta strand</keyword>
<dbReference type="GO" id="GO:0015344">
    <property type="term" value="F:siderophore uptake transmembrane transporter activity"/>
    <property type="evidence" value="ECO:0007669"/>
    <property type="project" value="TreeGrafter"/>
</dbReference>
<keyword evidence="5 12" id="KW-0732">Signal</keyword>
<dbReference type="PANTHER" id="PTHR30069:SF29">
    <property type="entry name" value="HEMOGLOBIN AND HEMOGLOBIN-HAPTOGLOBIN-BINDING PROTEIN 1-RELATED"/>
    <property type="match status" value="1"/>
</dbReference>
<evidence type="ECO:0000256" key="7">
    <source>
        <dbReference type="ARBA" id="ARBA00023136"/>
    </source>
</evidence>
<evidence type="ECO:0000256" key="3">
    <source>
        <dbReference type="ARBA" id="ARBA00022452"/>
    </source>
</evidence>
<evidence type="ECO:0000256" key="10">
    <source>
        <dbReference type="PROSITE-ProRule" id="PRU01360"/>
    </source>
</evidence>
<keyword evidence="8 15" id="KW-0675">Receptor</keyword>
<dbReference type="EMBL" id="JAPJUH010000001">
    <property type="protein sequence ID" value="MCX3263584.1"/>
    <property type="molecule type" value="Genomic_DNA"/>
</dbReference>
<evidence type="ECO:0000259" key="14">
    <source>
        <dbReference type="Pfam" id="PF07715"/>
    </source>
</evidence>
<comment type="subcellular location">
    <subcellularLocation>
        <location evidence="1 10">Cell outer membrane</location>
        <topology evidence="1 10">Multi-pass membrane protein</topology>
    </subcellularLocation>
</comment>
<feature type="signal peptide" evidence="12">
    <location>
        <begin position="1"/>
        <end position="24"/>
    </location>
</feature>
<dbReference type="Pfam" id="PF13715">
    <property type="entry name" value="CarbopepD_reg_2"/>
    <property type="match status" value="1"/>
</dbReference>
<feature type="domain" description="TonB-dependent receptor plug" evidence="14">
    <location>
        <begin position="123"/>
        <end position="231"/>
    </location>
</feature>